<dbReference type="InterPro" id="IPR050559">
    <property type="entry name" value="P-Pant_transferase_sf"/>
</dbReference>
<dbReference type="OrthoDB" id="190168at2"/>
<dbReference type="GO" id="GO:0005829">
    <property type="term" value="C:cytosol"/>
    <property type="evidence" value="ECO:0007669"/>
    <property type="project" value="TreeGrafter"/>
</dbReference>
<evidence type="ECO:0000313" key="5">
    <source>
        <dbReference type="Proteomes" id="UP000295573"/>
    </source>
</evidence>
<keyword evidence="5" id="KW-1185">Reference proteome</keyword>
<keyword evidence="2 4" id="KW-0808">Transferase</keyword>
<comment type="similarity">
    <text evidence="1">Belongs to the P-Pant transferase superfamily. Gsp/Sfp/HetI/AcpT family.</text>
</comment>
<comment type="caution">
    <text evidence="4">The sequence shown here is derived from an EMBL/GenBank/DDBJ whole genome shotgun (WGS) entry which is preliminary data.</text>
</comment>
<dbReference type="PANTHER" id="PTHR12215">
    <property type="entry name" value="PHOSPHOPANTETHEINE TRANSFERASE"/>
    <property type="match status" value="1"/>
</dbReference>
<dbReference type="Gene3D" id="3.90.470.20">
    <property type="entry name" value="4'-phosphopantetheinyl transferase domain"/>
    <property type="match status" value="1"/>
</dbReference>
<dbReference type="GO" id="GO:0008897">
    <property type="term" value="F:holo-[acyl-carrier-protein] synthase activity"/>
    <property type="evidence" value="ECO:0007669"/>
    <property type="project" value="InterPro"/>
</dbReference>
<evidence type="ECO:0000256" key="2">
    <source>
        <dbReference type="ARBA" id="ARBA00022679"/>
    </source>
</evidence>
<proteinExistence type="inferred from homology"/>
<protein>
    <submittedName>
        <fullName evidence="4">Phosphopantetheine--protein transferase-like protein</fullName>
    </submittedName>
</protein>
<dbReference type="PANTHER" id="PTHR12215:SF10">
    <property type="entry name" value="L-AMINOADIPATE-SEMIALDEHYDE DEHYDROGENASE-PHOSPHOPANTETHEINYL TRANSFERASE"/>
    <property type="match status" value="1"/>
</dbReference>
<evidence type="ECO:0000259" key="3">
    <source>
        <dbReference type="Pfam" id="PF01648"/>
    </source>
</evidence>
<dbReference type="AlphaFoldDB" id="A0A4V2S4U4"/>
<dbReference type="Pfam" id="PF01648">
    <property type="entry name" value="ACPS"/>
    <property type="match status" value="1"/>
</dbReference>
<gene>
    <name evidence="4" type="ORF">EV646_103582</name>
</gene>
<reference evidence="4 5" key="1">
    <citation type="journal article" date="2015" name="Stand. Genomic Sci.">
        <title>Genomic Encyclopedia of Bacterial and Archaeal Type Strains, Phase III: the genomes of soil and plant-associated and newly described type strains.</title>
        <authorList>
            <person name="Whitman W.B."/>
            <person name="Woyke T."/>
            <person name="Klenk H.P."/>
            <person name="Zhou Y."/>
            <person name="Lilburn T.G."/>
            <person name="Beck B.J."/>
            <person name="De Vos P."/>
            <person name="Vandamme P."/>
            <person name="Eisen J.A."/>
            <person name="Garrity G."/>
            <person name="Hugenholtz P."/>
            <person name="Kyrpides N.C."/>
        </authorList>
    </citation>
    <scope>NUCLEOTIDE SEQUENCE [LARGE SCALE GENOMIC DNA]</scope>
    <source>
        <strain evidence="4 5">VKM Ac-2541</strain>
    </source>
</reference>
<dbReference type="GO" id="GO:0000287">
    <property type="term" value="F:magnesium ion binding"/>
    <property type="evidence" value="ECO:0007669"/>
    <property type="project" value="InterPro"/>
</dbReference>
<evidence type="ECO:0000313" key="4">
    <source>
        <dbReference type="EMBL" id="TCO49600.1"/>
    </source>
</evidence>
<feature type="domain" description="4'-phosphopantetheinyl transferase" evidence="3">
    <location>
        <begin position="70"/>
        <end position="130"/>
    </location>
</feature>
<name>A0A4V2S4U4_9ACTN</name>
<sequence length="210" mass="22258">MDGRVNLWVAPAGEDQRATAQNLLLDLAGLLVNQPELRYEPSGRPYVDGLAVSISHSRELVAVAAALSGPVGVDVEDVYPREVSALAQRWFGAEELAWMAAQPDELTAFLHLWAAKEAVGKALGFGLRKGGLRRRMPLPVPPGQEQSLAAGLVPAEPTLAVVHVPVSEGVVLAVALPVGASDVLLVEFHGAALRRTVKSRTSFPVVVRGN</sequence>
<organism evidence="4 5">
    <name type="scientific">Kribbella antiqua</name>
    <dbReference type="NCBI Taxonomy" id="2512217"/>
    <lineage>
        <taxon>Bacteria</taxon>
        <taxon>Bacillati</taxon>
        <taxon>Actinomycetota</taxon>
        <taxon>Actinomycetes</taxon>
        <taxon>Propionibacteriales</taxon>
        <taxon>Kribbellaceae</taxon>
        <taxon>Kribbella</taxon>
    </lineage>
</organism>
<dbReference type="EMBL" id="SLWR01000003">
    <property type="protein sequence ID" value="TCO49600.1"/>
    <property type="molecule type" value="Genomic_DNA"/>
</dbReference>
<dbReference type="GO" id="GO:0019878">
    <property type="term" value="P:lysine biosynthetic process via aminoadipic acid"/>
    <property type="evidence" value="ECO:0007669"/>
    <property type="project" value="TreeGrafter"/>
</dbReference>
<dbReference type="InterPro" id="IPR008278">
    <property type="entry name" value="4-PPantetheinyl_Trfase_dom"/>
</dbReference>
<dbReference type="RefSeq" id="WP_158290949.1">
    <property type="nucleotide sequence ID" value="NZ_SLWR01000003.1"/>
</dbReference>
<accession>A0A4V2S4U4</accession>
<dbReference type="InterPro" id="IPR037143">
    <property type="entry name" value="4-PPantetheinyl_Trfase_dom_sf"/>
</dbReference>
<evidence type="ECO:0000256" key="1">
    <source>
        <dbReference type="ARBA" id="ARBA00010990"/>
    </source>
</evidence>
<dbReference type="Proteomes" id="UP000295573">
    <property type="component" value="Unassembled WGS sequence"/>
</dbReference>
<dbReference type="SUPFAM" id="SSF56214">
    <property type="entry name" value="4'-phosphopantetheinyl transferase"/>
    <property type="match status" value="2"/>
</dbReference>